<reference evidence="2" key="1">
    <citation type="submission" date="2023-08" db="EMBL/GenBank/DDBJ databases">
        <authorList>
            <person name="Audoor S."/>
            <person name="Bilcke G."/>
        </authorList>
    </citation>
    <scope>NUCLEOTIDE SEQUENCE</scope>
</reference>
<protein>
    <submittedName>
        <fullName evidence="2">Uncharacterized protein</fullName>
    </submittedName>
</protein>
<evidence type="ECO:0000256" key="1">
    <source>
        <dbReference type="SAM" id="SignalP"/>
    </source>
</evidence>
<feature type="chain" id="PRO_5041944253" evidence="1">
    <location>
        <begin position="20"/>
        <end position="176"/>
    </location>
</feature>
<dbReference type="EMBL" id="CAKOGP040001324">
    <property type="protein sequence ID" value="CAJ1945046.1"/>
    <property type="molecule type" value="Genomic_DNA"/>
</dbReference>
<name>A0AAD2CSY3_9STRA</name>
<feature type="signal peptide" evidence="1">
    <location>
        <begin position="1"/>
        <end position="19"/>
    </location>
</feature>
<dbReference type="AlphaFoldDB" id="A0AAD2CSY3"/>
<keyword evidence="1" id="KW-0732">Signal</keyword>
<evidence type="ECO:0000313" key="3">
    <source>
        <dbReference type="Proteomes" id="UP001295423"/>
    </source>
</evidence>
<gene>
    <name evidence="2" type="ORF">CYCCA115_LOCUS9192</name>
</gene>
<evidence type="ECO:0000313" key="2">
    <source>
        <dbReference type="EMBL" id="CAJ1945046.1"/>
    </source>
</evidence>
<keyword evidence="3" id="KW-1185">Reference proteome</keyword>
<sequence>MKSYLSLFLALVFSAAVSAYETSDFTEQVTLIEEHDQNERHLCSPSVRPIKSNFGVGEQIVAIVTVCGGGVEWMGMYSPSAGVFDNAVNWQYTCGGQTCAVPMMANTYAYGFGPWSGMWPLGGTYKFQYHSTAGSVSSATFTVGGNSGNAVPPATGSRAPRYLRAPEEEVDFAPLN</sequence>
<organism evidence="2 3">
    <name type="scientific">Cylindrotheca closterium</name>
    <dbReference type="NCBI Taxonomy" id="2856"/>
    <lineage>
        <taxon>Eukaryota</taxon>
        <taxon>Sar</taxon>
        <taxon>Stramenopiles</taxon>
        <taxon>Ochrophyta</taxon>
        <taxon>Bacillariophyta</taxon>
        <taxon>Bacillariophyceae</taxon>
        <taxon>Bacillariophycidae</taxon>
        <taxon>Bacillariales</taxon>
        <taxon>Bacillariaceae</taxon>
        <taxon>Cylindrotheca</taxon>
    </lineage>
</organism>
<accession>A0AAD2CSY3</accession>
<dbReference type="Proteomes" id="UP001295423">
    <property type="component" value="Unassembled WGS sequence"/>
</dbReference>
<proteinExistence type="predicted"/>
<comment type="caution">
    <text evidence="2">The sequence shown here is derived from an EMBL/GenBank/DDBJ whole genome shotgun (WGS) entry which is preliminary data.</text>
</comment>